<name>A0A0L9V4K6_PHAAN</name>
<sequence length="117" mass="12901">MPPRGEKCVSVLKPSRDTNHRTCKSLNRSKIKSKPNNVGGQRPHLGQLGELARLLALRAPQRGPKHGATIEVWSSAPLEWRSALLFLGSTAQWQKNVVLDFEKGLKGVTAREDCSCC</sequence>
<gene>
    <name evidence="1" type="ORF">LR48_Vigan08g076300</name>
</gene>
<dbReference type="Gramene" id="KOM49936">
    <property type="protein sequence ID" value="KOM49936"/>
    <property type="gene ID" value="LR48_Vigan08g076300"/>
</dbReference>
<proteinExistence type="predicted"/>
<evidence type="ECO:0000313" key="2">
    <source>
        <dbReference type="Proteomes" id="UP000053144"/>
    </source>
</evidence>
<dbReference type="Proteomes" id="UP000053144">
    <property type="component" value="Chromosome 8"/>
</dbReference>
<evidence type="ECO:0000313" key="1">
    <source>
        <dbReference type="EMBL" id="KOM49936.1"/>
    </source>
</evidence>
<reference evidence="2" key="1">
    <citation type="journal article" date="2015" name="Proc. Natl. Acad. Sci. U.S.A.">
        <title>Genome sequencing of adzuki bean (Vigna angularis) provides insight into high starch and low fat accumulation and domestication.</title>
        <authorList>
            <person name="Yang K."/>
            <person name="Tian Z."/>
            <person name="Chen C."/>
            <person name="Luo L."/>
            <person name="Zhao B."/>
            <person name="Wang Z."/>
            <person name="Yu L."/>
            <person name="Li Y."/>
            <person name="Sun Y."/>
            <person name="Li W."/>
            <person name="Chen Y."/>
            <person name="Li Y."/>
            <person name="Zhang Y."/>
            <person name="Ai D."/>
            <person name="Zhao J."/>
            <person name="Shang C."/>
            <person name="Ma Y."/>
            <person name="Wu B."/>
            <person name="Wang M."/>
            <person name="Gao L."/>
            <person name="Sun D."/>
            <person name="Zhang P."/>
            <person name="Guo F."/>
            <person name="Wang W."/>
            <person name="Li Y."/>
            <person name="Wang J."/>
            <person name="Varshney R.K."/>
            <person name="Wang J."/>
            <person name="Ling H.Q."/>
            <person name="Wan P."/>
        </authorList>
    </citation>
    <scope>NUCLEOTIDE SEQUENCE</scope>
    <source>
        <strain evidence="2">cv. Jingnong 6</strain>
    </source>
</reference>
<dbReference type="AlphaFoldDB" id="A0A0L9V4K6"/>
<protein>
    <submittedName>
        <fullName evidence="1">Uncharacterized protein</fullName>
    </submittedName>
</protein>
<organism evidence="1 2">
    <name type="scientific">Phaseolus angularis</name>
    <name type="common">Azuki bean</name>
    <name type="synonym">Vigna angularis</name>
    <dbReference type="NCBI Taxonomy" id="3914"/>
    <lineage>
        <taxon>Eukaryota</taxon>
        <taxon>Viridiplantae</taxon>
        <taxon>Streptophyta</taxon>
        <taxon>Embryophyta</taxon>
        <taxon>Tracheophyta</taxon>
        <taxon>Spermatophyta</taxon>
        <taxon>Magnoliopsida</taxon>
        <taxon>eudicotyledons</taxon>
        <taxon>Gunneridae</taxon>
        <taxon>Pentapetalae</taxon>
        <taxon>rosids</taxon>
        <taxon>fabids</taxon>
        <taxon>Fabales</taxon>
        <taxon>Fabaceae</taxon>
        <taxon>Papilionoideae</taxon>
        <taxon>50 kb inversion clade</taxon>
        <taxon>NPAAA clade</taxon>
        <taxon>indigoferoid/millettioid clade</taxon>
        <taxon>Phaseoleae</taxon>
        <taxon>Vigna</taxon>
    </lineage>
</organism>
<dbReference type="EMBL" id="CM003378">
    <property type="protein sequence ID" value="KOM49936.1"/>
    <property type="molecule type" value="Genomic_DNA"/>
</dbReference>
<accession>A0A0L9V4K6</accession>